<comment type="subcellular location">
    <subcellularLocation>
        <location evidence="1">Membrane</location>
        <topology evidence="1">Multi-pass membrane protein</topology>
    </subcellularLocation>
</comment>
<dbReference type="SUPFAM" id="SSF81340">
    <property type="entry name" value="Clc chloride channel"/>
    <property type="match status" value="1"/>
</dbReference>
<dbReference type="GO" id="GO:0005247">
    <property type="term" value="F:voltage-gated chloride channel activity"/>
    <property type="evidence" value="ECO:0007669"/>
    <property type="project" value="TreeGrafter"/>
</dbReference>
<dbReference type="eggNOG" id="KOG0476">
    <property type="taxonomic scope" value="Eukaryota"/>
</dbReference>
<keyword evidence="6 14" id="KW-1133">Transmembrane helix</keyword>
<dbReference type="PANTHER" id="PTHR45720">
    <property type="entry name" value="CHLORIDE CHANNEL PROTEIN 2"/>
    <property type="match status" value="1"/>
</dbReference>
<evidence type="ECO:0000256" key="9">
    <source>
        <dbReference type="ARBA" id="ARBA00023136"/>
    </source>
</evidence>
<organism evidence="15 16">
    <name type="scientific">Drosophila willistoni</name>
    <name type="common">Fruit fly</name>
    <dbReference type="NCBI Taxonomy" id="7260"/>
    <lineage>
        <taxon>Eukaryota</taxon>
        <taxon>Metazoa</taxon>
        <taxon>Ecdysozoa</taxon>
        <taxon>Arthropoda</taxon>
        <taxon>Hexapoda</taxon>
        <taxon>Insecta</taxon>
        <taxon>Pterygota</taxon>
        <taxon>Neoptera</taxon>
        <taxon>Endopterygota</taxon>
        <taxon>Diptera</taxon>
        <taxon>Brachycera</taxon>
        <taxon>Muscomorpha</taxon>
        <taxon>Ephydroidea</taxon>
        <taxon>Drosophilidae</taxon>
        <taxon>Drosophila</taxon>
        <taxon>Sophophora</taxon>
    </lineage>
</organism>
<feature type="transmembrane region" description="Helical" evidence="14">
    <location>
        <begin position="112"/>
        <end position="135"/>
    </location>
</feature>
<dbReference type="CDD" id="cd03683">
    <property type="entry name" value="ClC_1_like"/>
    <property type="match status" value="1"/>
</dbReference>
<feature type="transmembrane region" description="Helical" evidence="14">
    <location>
        <begin position="385"/>
        <end position="403"/>
    </location>
</feature>
<dbReference type="PANTHER" id="PTHR45720:SF10">
    <property type="entry name" value="CHLORIDE CHANNEL PROTEIN 2"/>
    <property type="match status" value="1"/>
</dbReference>
<keyword evidence="2" id="KW-0813">Transport</keyword>
<feature type="transmembrane region" description="Helical" evidence="14">
    <location>
        <begin position="261"/>
        <end position="284"/>
    </location>
</feature>
<feature type="transmembrane region" description="Helical" evidence="14">
    <location>
        <begin position="296"/>
        <end position="317"/>
    </location>
</feature>
<dbReference type="Pfam" id="PF00654">
    <property type="entry name" value="Voltage_CLC"/>
    <property type="match status" value="1"/>
</dbReference>
<feature type="region of interest" description="Disordered" evidence="13">
    <location>
        <begin position="731"/>
        <end position="758"/>
    </location>
</feature>
<keyword evidence="10" id="KW-0869">Chloride channel</keyword>
<feature type="compositionally biased region" description="Polar residues" evidence="13">
    <location>
        <begin position="731"/>
        <end position="751"/>
    </location>
</feature>
<evidence type="ECO:0000256" key="4">
    <source>
        <dbReference type="ARBA" id="ARBA00022737"/>
    </source>
</evidence>
<dbReference type="PRINTS" id="PR00762">
    <property type="entry name" value="CLCHANNEL"/>
</dbReference>
<keyword evidence="16" id="KW-1185">Reference proteome</keyword>
<feature type="region of interest" description="Disordered" evidence="13">
    <location>
        <begin position="887"/>
        <end position="925"/>
    </location>
</feature>
<dbReference type="SUPFAM" id="SSF54631">
    <property type="entry name" value="CBS-domain pair"/>
    <property type="match status" value="1"/>
</dbReference>
<keyword evidence="7" id="KW-0406">Ion transport</keyword>
<dbReference type="InterPro" id="IPR046342">
    <property type="entry name" value="CBS_dom_sf"/>
</dbReference>
<evidence type="ECO:0000256" key="12">
    <source>
        <dbReference type="ARBA" id="ARBA00023303"/>
    </source>
</evidence>
<evidence type="ECO:0000256" key="8">
    <source>
        <dbReference type="ARBA" id="ARBA00023122"/>
    </source>
</evidence>
<feature type="transmembrane region" description="Helical" evidence="14">
    <location>
        <begin position="548"/>
        <end position="568"/>
    </location>
</feature>
<dbReference type="HOGENOM" id="CLU_006904_0_0_1"/>
<keyword evidence="8" id="KW-0129">CBS domain</keyword>
<evidence type="ECO:0000256" key="10">
    <source>
        <dbReference type="ARBA" id="ARBA00023173"/>
    </source>
</evidence>
<feature type="compositionally biased region" description="Polar residues" evidence="13">
    <location>
        <begin position="20"/>
        <end position="36"/>
    </location>
</feature>
<feature type="transmembrane region" description="Helical" evidence="14">
    <location>
        <begin position="155"/>
        <end position="176"/>
    </location>
</feature>
<evidence type="ECO:0000313" key="15">
    <source>
        <dbReference type="EMBL" id="EDW81287.2"/>
    </source>
</evidence>
<dbReference type="Proteomes" id="UP000007798">
    <property type="component" value="Unassembled WGS sequence"/>
</dbReference>
<evidence type="ECO:0000256" key="2">
    <source>
        <dbReference type="ARBA" id="ARBA00022448"/>
    </source>
</evidence>
<feature type="transmembrane region" description="Helical" evidence="14">
    <location>
        <begin position="450"/>
        <end position="473"/>
    </location>
</feature>
<dbReference type="KEGG" id="dwi:6647037"/>
<dbReference type="InParanoid" id="B4N836"/>
<keyword evidence="12" id="KW-0407">Ion channel</keyword>
<evidence type="ECO:0000256" key="5">
    <source>
        <dbReference type="ARBA" id="ARBA00022882"/>
    </source>
</evidence>
<keyword evidence="11" id="KW-0868">Chloride</keyword>
<dbReference type="InterPro" id="IPR014743">
    <property type="entry name" value="Cl-channel_core"/>
</dbReference>
<evidence type="ECO:0000256" key="13">
    <source>
        <dbReference type="SAM" id="MobiDB-lite"/>
    </source>
</evidence>
<evidence type="ECO:0000256" key="6">
    <source>
        <dbReference type="ARBA" id="ARBA00022989"/>
    </source>
</evidence>
<name>B4N836_DROWI</name>
<dbReference type="Gene3D" id="1.10.3080.10">
    <property type="entry name" value="Clc chloride channel"/>
    <property type="match status" value="1"/>
</dbReference>
<protein>
    <submittedName>
        <fullName evidence="15">Uncharacterized protein</fullName>
    </submittedName>
</protein>
<evidence type="ECO:0000256" key="11">
    <source>
        <dbReference type="ARBA" id="ARBA00023214"/>
    </source>
</evidence>
<dbReference type="SMR" id="B4N836"/>
<dbReference type="FunFam" id="1.10.3080.10:FF:000003">
    <property type="entry name" value="Chloride channel 2"/>
    <property type="match status" value="1"/>
</dbReference>
<evidence type="ECO:0000256" key="14">
    <source>
        <dbReference type="SAM" id="Phobius"/>
    </source>
</evidence>
<dbReference type="AlphaFoldDB" id="B4N836"/>
<dbReference type="InterPro" id="IPR050970">
    <property type="entry name" value="Cl_channel_volt-gated"/>
</dbReference>
<dbReference type="InterPro" id="IPR001807">
    <property type="entry name" value="ClC"/>
</dbReference>
<feature type="transmembrane region" description="Helical" evidence="14">
    <location>
        <begin position="342"/>
        <end position="364"/>
    </location>
</feature>
<keyword evidence="3 14" id="KW-0812">Transmembrane</keyword>
<accession>B4N836</accession>
<keyword evidence="4" id="KW-0677">Repeat</keyword>
<keyword evidence="5" id="KW-0851">Voltage-gated channel</keyword>
<keyword evidence="9 14" id="KW-0472">Membrane</keyword>
<feature type="transmembrane region" description="Helical" evidence="14">
    <location>
        <begin position="518"/>
        <end position="542"/>
    </location>
</feature>
<dbReference type="FunFam" id="3.10.580.10:FF:000032">
    <property type="entry name" value="Chloride channel protein"/>
    <property type="match status" value="1"/>
</dbReference>
<gene>
    <name evidence="15" type="primary">Dwil\GK11108</name>
    <name evidence="15" type="ORF">Dwil_GK11108</name>
</gene>
<dbReference type="GO" id="GO:0005886">
    <property type="term" value="C:plasma membrane"/>
    <property type="evidence" value="ECO:0007669"/>
    <property type="project" value="TreeGrafter"/>
</dbReference>
<dbReference type="STRING" id="7260.B4N836"/>
<feature type="region of interest" description="Disordered" evidence="13">
    <location>
        <begin position="1"/>
        <end position="43"/>
    </location>
</feature>
<dbReference type="Gene3D" id="3.10.580.10">
    <property type="entry name" value="CBS-domain"/>
    <property type="match status" value="2"/>
</dbReference>
<evidence type="ECO:0000256" key="1">
    <source>
        <dbReference type="ARBA" id="ARBA00004141"/>
    </source>
</evidence>
<feature type="compositionally biased region" description="Low complexity" evidence="13">
    <location>
        <begin position="887"/>
        <end position="901"/>
    </location>
</feature>
<dbReference type="GO" id="GO:0034707">
    <property type="term" value="C:chloride channel complex"/>
    <property type="evidence" value="ECO:0007669"/>
    <property type="project" value="UniProtKB-KW"/>
</dbReference>
<dbReference type="EMBL" id="CH964232">
    <property type="protein sequence ID" value="EDW81287.2"/>
    <property type="molecule type" value="Genomic_DNA"/>
</dbReference>
<proteinExistence type="predicted"/>
<reference evidence="15 16" key="1">
    <citation type="journal article" date="2007" name="Nature">
        <title>Evolution of genes and genomes on the Drosophila phylogeny.</title>
        <authorList>
            <consortium name="Drosophila 12 Genomes Consortium"/>
            <person name="Clark A.G."/>
            <person name="Eisen M.B."/>
            <person name="Smith D.R."/>
            <person name="Bergman C.M."/>
            <person name="Oliver B."/>
            <person name="Markow T.A."/>
            <person name="Kaufman T.C."/>
            <person name="Kellis M."/>
            <person name="Gelbart W."/>
            <person name="Iyer V.N."/>
            <person name="Pollard D.A."/>
            <person name="Sackton T.B."/>
            <person name="Larracuente A.M."/>
            <person name="Singh N.D."/>
            <person name="Abad J.P."/>
            <person name="Abt D.N."/>
            <person name="Adryan B."/>
            <person name="Aguade M."/>
            <person name="Akashi H."/>
            <person name="Anderson W.W."/>
            <person name="Aquadro C.F."/>
            <person name="Ardell D.H."/>
            <person name="Arguello R."/>
            <person name="Artieri C.G."/>
            <person name="Barbash D.A."/>
            <person name="Barker D."/>
            <person name="Barsanti P."/>
            <person name="Batterham P."/>
            <person name="Batzoglou S."/>
            <person name="Begun D."/>
            <person name="Bhutkar A."/>
            <person name="Blanco E."/>
            <person name="Bosak S.A."/>
            <person name="Bradley R.K."/>
            <person name="Brand A.D."/>
            <person name="Brent M.R."/>
            <person name="Brooks A.N."/>
            <person name="Brown R.H."/>
            <person name="Butlin R.K."/>
            <person name="Caggese C."/>
            <person name="Calvi B.R."/>
            <person name="Bernardo de Carvalho A."/>
            <person name="Caspi A."/>
            <person name="Castrezana S."/>
            <person name="Celniker S.E."/>
            <person name="Chang J.L."/>
            <person name="Chapple C."/>
            <person name="Chatterji S."/>
            <person name="Chinwalla A."/>
            <person name="Civetta A."/>
            <person name="Clifton S.W."/>
            <person name="Comeron J.M."/>
            <person name="Costello J.C."/>
            <person name="Coyne J.A."/>
            <person name="Daub J."/>
            <person name="David R.G."/>
            <person name="Delcher A.L."/>
            <person name="Delehaunty K."/>
            <person name="Do C.B."/>
            <person name="Ebling H."/>
            <person name="Edwards K."/>
            <person name="Eickbush T."/>
            <person name="Evans J.D."/>
            <person name="Filipski A."/>
            <person name="Findeiss S."/>
            <person name="Freyhult E."/>
            <person name="Fulton L."/>
            <person name="Fulton R."/>
            <person name="Garcia A.C."/>
            <person name="Gardiner A."/>
            <person name="Garfield D.A."/>
            <person name="Garvin B.E."/>
            <person name="Gibson G."/>
            <person name="Gilbert D."/>
            <person name="Gnerre S."/>
            <person name="Godfrey J."/>
            <person name="Good R."/>
            <person name="Gotea V."/>
            <person name="Gravely B."/>
            <person name="Greenberg A.J."/>
            <person name="Griffiths-Jones S."/>
            <person name="Gross S."/>
            <person name="Guigo R."/>
            <person name="Gustafson E.A."/>
            <person name="Haerty W."/>
            <person name="Hahn M.W."/>
            <person name="Halligan D.L."/>
            <person name="Halpern A.L."/>
            <person name="Halter G.M."/>
            <person name="Han M.V."/>
            <person name="Heger A."/>
            <person name="Hillier L."/>
            <person name="Hinrichs A.S."/>
            <person name="Holmes I."/>
            <person name="Hoskins R.A."/>
            <person name="Hubisz M.J."/>
            <person name="Hultmark D."/>
            <person name="Huntley M.A."/>
            <person name="Jaffe D.B."/>
            <person name="Jagadeeshan S."/>
            <person name="Jeck W.R."/>
            <person name="Johnson J."/>
            <person name="Jones C.D."/>
            <person name="Jordan W.C."/>
            <person name="Karpen G.H."/>
            <person name="Kataoka E."/>
            <person name="Keightley P.D."/>
            <person name="Kheradpour P."/>
            <person name="Kirkness E.F."/>
            <person name="Koerich L.B."/>
            <person name="Kristiansen K."/>
            <person name="Kudrna D."/>
            <person name="Kulathinal R.J."/>
            <person name="Kumar S."/>
            <person name="Kwok R."/>
            <person name="Lander E."/>
            <person name="Langley C.H."/>
            <person name="Lapoint R."/>
            <person name="Lazzaro B.P."/>
            <person name="Lee S.J."/>
            <person name="Levesque L."/>
            <person name="Li R."/>
            <person name="Lin C.F."/>
            <person name="Lin M.F."/>
            <person name="Lindblad-Toh K."/>
            <person name="Llopart A."/>
            <person name="Long M."/>
            <person name="Low L."/>
            <person name="Lozovsky E."/>
            <person name="Lu J."/>
            <person name="Luo M."/>
            <person name="Machado C.A."/>
            <person name="Makalowski W."/>
            <person name="Marzo M."/>
            <person name="Matsuda M."/>
            <person name="Matzkin L."/>
            <person name="McAllister B."/>
            <person name="McBride C.S."/>
            <person name="McKernan B."/>
            <person name="McKernan K."/>
            <person name="Mendez-Lago M."/>
            <person name="Minx P."/>
            <person name="Mollenhauer M.U."/>
            <person name="Montooth K."/>
            <person name="Mount S.M."/>
            <person name="Mu X."/>
            <person name="Myers E."/>
            <person name="Negre B."/>
            <person name="Newfeld S."/>
            <person name="Nielsen R."/>
            <person name="Noor M.A."/>
            <person name="O'Grady P."/>
            <person name="Pachter L."/>
            <person name="Papaceit M."/>
            <person name="Parisi M.J."/>
            <person name="Parisi M."/>
            <person name="Parts L."/>
            <person name="Pedersen J.S."/>
            <person name="Pesole G."/>
            <person name="Phillippy A.M."/>
            <person name="Ponting C.P."/>
            <person name="Pop M."/>
            <person name="Porcelli D."/>
            <person name="Powell J.R."/>
            <person name="Prohaska S."/>
            <person name="Pruitt K."/>
            <person name="Puig M."/>
            <person name="Quesneville H."/>
            <person name="Ram K.R."/>
            <person name="Rand D."/>
            <person name="Rasmussen M.D."/>
            <person name="Reed L.K."/>
            <person name="Reenan R."/>
            <person name="Reily A."/>
            <person name="Remington K.A."/>
            <person name="Rieger T.T."/>
            <person name="Ritchie M.G."/>
            <person name="Robin C."/>
            <person name="Rogers Y.H."/>
            <person name="Rohde C."/>
            <person name="Rozas J."/>
            <person name="Rubenfield M.J."/>
            <person name="Ruiz A."/>
            <person name="Russo S."/>
            <person name="Salzberg S.L."/>
            <person name="Sanchez-Gracia A."/>
            <person name="Saranga D.J."/>
            <person name="Sato H."/>
            <person name="Schaeffer S.W."/>
            <person name="Schatz M.C."/>
            <person name="Schlenke T."/>
            <person name="Schwartz R."/>
            <person name="Segarra C."/>
            <person name="Singh R.S."/>
            <person name="Sirot L."/>
            <person name="Sirota M."/>
            <person name="Sisneros N.B."/>
            <person name="Smith C.D."/>
            <person name="Smith T.F."/>
            <person name="Spieth J."/>
            <person name="Stage D.E."/>
            <person name="Stark A."/>
            <person name="Stephan W."/>
            <person name="Strausberg R.L."/>
            <person name="Strempel S."/>
            <person name="Sturgill D."/>
            <person name="Sutton G."/>
            <person name="Sutton G.G."/>
            <person name="Tao W."/>
            <person name="Teichmann S."/>
            <person name="Tobari Y.N."/>
            <person name="Tomimura Y."/>
            <person name="Tsolas J.M."/>
            <person name="Valente V.L."/>
            <person name="Venter E."/>
            <person name="Venter J.C."/>
            <person name="Vicario S."/>
            <person name="Vieira F.G."/>
            <person name="Vilella A.J."/>
            <person name="Villasante A."/>
            <person name="Walenz B."/>
            <person name="Wang J."/>
            <person name="Wasserman M."/>
            <person name="Watts T."/>
            <person name="Wilson D."/>
            <person name="Wilson R.K."/>
            <person name="Wing R.A."/>
            <person name="Wolfner M.F."/>
            <person name="Wong A."/>
            <person name="Wong G.K."/>
            <person name="Wu C.I."/>
            <person name="Wu G."/>
            <person name="Yamamoto D."/>
            <person name="Yang H.P."/>
            <person name="Yang S.P."/>
            <person name="Yorke J.A."/>
            <person name="Yoshida K."/>
            <person name="Zdobnov E."/>
            <person name="Zhang P."/>
            <person name="Zhang Y."/>
            <person name="Zimin A.V."/>
            <person name="Baldwin J."/>
            <person name="Abdouelleil A."/>
            <person name="Abdulkadir J."/>
            <person name="Abebe A."/>
            <person name="Abera B."/>
            <person name="Abreu J."/>
            <person name="Acer S.C."/>
            <person name="Aftuck L."/>
            <person name="Alexander A."/>
            <person name="An P."/>
            <person name="Anderson E."/>
            <person name="Anderson S."/>
            <person name="Arachi H."/>
            <person name="Azer M."/>
            <person name="Bachantsang P."/>
            <person name="Barry A."/>
            <person name="Bayul T."/>
            <person name="Berlin A."/>
            <person name="Bessette D."/>
            <person name="Bloom T."/>
            <person name="Blye J."/>
            <person name="Boguslavskiy L."/>
            <person name="Bonnet C."/>
            <person name="Boukhgalter B."/>
            <person name="Bourzgui I."/>
            <person name="Brown A."/>
            <person name="Cahill P."/>
            <person name="Channer S."/>
            <person name="Cheshatsang Y."/>
            <person name="Chuda L."/>
            <person name="Citroen M."/>
            <person name="Collymore A."/>
            <person name="Cooke P."/>
            <person name="Costello M."/>
            <person name="D'Aco K."/>
            <person name="Daza R."/>
            <person name="De Haan G."/>
            <person name="DeGray S."/>
            <person name="DeMaso C."/>
            <person name="Dhargay N."/>
            <person name="Dooley K."/>
            <person name="Dooley E."/>
            <person name="Doricent M."/>
            <person name="Dorje P."/>
            <person name="Dorjee K."/>
            <person name="Dupes A."/>
            <person name="Elong R."/>
            <person name="Falk J."/>
            <person name="Farina A."/>
            <person name="Faro S."/>
            <person name="Ferguson D."/>
            <person name="Fisher S."/>
            <person name="Foley C.D."/>
            <person name="Franke A."/>
            <person name="Friedrich D."/>
            <person name="Gadbois L."/>
            <person name="Gearin G."/>
            <person name="Gearin C.R."/>
            <person name="Giannoukos G."/>
            <person name="Goode T."/>
            <person name="Graham J."/>
            <person name="Grandbois E."/>
            <person name="Grewal S."/>
            <person name="Gyaltsen K."/>
            <person name="Hafez N."/>
            <person name="Hagos B."/>
            <person name="Hall J."/>
            <person name="Henson C."/>
            <person name="Hollinger A."/>
            <person name="Honan T."/>
            <person name="Huard M.D."/>
            <person name="Hughes L."/>
            <person name="Hurhula B."/>
            <person name="Husby M.E."/>
            <person name="Kamat A."/>
            <person name="Kanga B."/>
            <person name="Kashin S."/>
            <person name="Khazanovich D."/>
            <person name="Kisner P."/>
            <person name="Lance K."/>
            <person name="Lara M."/>
            <person name="Lee W."/>
            <person name="Lennon N."/>
            <person name="Letendre F."/>
            <person name="LeVine R."/>
            <person name="Lipovsky A."/>
            <person name="Liu X."/>
            <person name="Liu J."/>
            <person name="Liu S."/>
            <person name="Lokyitsang T."/>
            <person name="Lokyitsang Y."/>
            <person name="Lubonja R."/>
            <person name="Lui A."/>
            <person name="MacDonald P."/>
            <person name="Magnisalis V."/>
            <person name="Maru K."/>
            <person name="Matthews C."/>
            <person name="McCusker W."/>
            <person name="McDonough S."/>
            <person name="Mehta T."/>
            <person name="Meldrim J."/>
            <person name="Meneus L."/>
            <person name="Mihai O."/>
            <person name="Mihalev A."/>
            <person name="Mihova T."/>
            <person name="Mittelman R."/>
            <person name="Mlenga V."/>
            <person name="Montmayeur A."/>
            <person name="Mulrain L."/>
            <person name="Navidi A."/>
            <person name="Naylor J."/>
            <person name="Negash T."/>
            <person name="Nguyen T."/>
            <person name="Nguyen N."/>
            <person name="Nicol R."/>
            <person name="Norbu C."/>
            <person name="Norbu N."/>
            <person name="Novod N."/>
            <person name="O'Neill B."/>
            <person name="Osman S."/>
            <person name="Markiewicz E."/>
            <person name="Oyono O.L."/>
            <person name="Patti C."/>
            <person name="Phunkhang P."/>
            <person name="Pierre F."/>
            <person name="Priest M."/>
            <person name="Raghuraman S."/>
            <person name="Rege F."/>
            <person name="Reyes R."/>
            <person name="Rise C."/>
            <person name="Rogov P."/>
            <person name="Ross K."/>
            <person name="Ryan E."/>
            <person name="Settipalli S."/>
            <person name="Shea T."/>
            <person name="Sherpa N."/>
            <person name="Shi L."/>
            <person name="Shih D."/>
            <person name="Sparrow T."/>
            <person name="Spaulding J."/>
            <person name="Stalker J."/>
            <person name="Stange-Thomann N."/>
            <person name="Stavropoulos S."/>
            <person name="Stone C."/>
            <person name="Strader C."/>
            <person name="Tesfaye S."/>
            <person name="Thomson T."/>
            <person name="Thoulutsang Y."/>
            <person name="Thoulutsang D."/>
            <person name="Topham K."/>
            <person name="Topping I."/>
            <person name="Tsamla T."/>
            <person name="Vassiliev H."/>
            <person name="Vo A."/>
            <person name="Wangchuk T."/>
            <person name="Wangdi T."/>
            <person name="Weiand M."/>
            <person name="Wilkinson J."/>
            <person name="Wilson A."/>
            <person name="Yadav S."/>
            <person name="Young G."/>
            <person name="Yu Q."/>
            <person name="Zembek L."/>
            <person name="Zhong D."/>
            <person name="Zimmer A."/>
            <person name="Zwirko Z."/>
            <person name="Jaffe D.B."/>
            <person name="Alvarez P."/>
            <person name="Brockman W."/>
            <person name="Butler J."/>
            <person name="Chin C."/>
            <person name="Gnerre S."/>
            <person name="Grabherr M."/>
            <person name="Kleber M."/>
            <person name="Mauceli E."/>
            <person name="MacCallum I."/>
        </authorList>
    </citation>
    <scope>NUCLEOTIDE SEQUENCE [LARGE SCALE GENOMIC DNA]</scope>
    <source>
        <strain evidence="16">Tucson 14030-0811.24</strain>
    </source>
</reference>
<sequence>MESEPIVSSSSSSALRPRIQSAQPNGKDNHQESGNQPDEGLGYTHTLMYGRYSKDLQEFAGEEARKLRQLAKLRKQEDKQRSKELLGYQPSHFRRFTTWLWQKCSNHLGKDWIFLTILGIIMAFLAFAIDESINICLKARFWLYRDVSSDPYIQYLAWISLPICLILFAAGFVYLVAPQSGGSGIPEMKTILRGVLIKDFLTFKTLVAKVVGLTAVLGSGMPLGKEGPFVHIASIVAQLLSKMATPFRGIYENESRNSEMLAAACALGLGACFAAPIGAVLFSIEVTTTYFAVRNYWRGFFACVVGASFVRLLAVWFQSQETVHALFPTTITTEFPYDTQELMFFGLTGVLCGLMGAAFVWVHRHYVLFMRSSKTLNMFLQKNRFIYPGFIALIISTLTFPLGTGQFLGGQLSSDEQLSDLFSNFTWTSADLSLKQAEIVSHWSTKYSSVFVNLTCYTLFHFFFSIIASTMAVPHGMFIPALKIGSGFGRLVGEFVAWSFPQGIRYGGGCVSAIMPGAYAIVGAAAFSGSVTHSISVAVVVFEITGQIAFVVPVLLAVLIANAVASWLQPSMYESVIMIKKLPYLPDLLSIGSEDSYVKYVEDFMVREVKYIWHGISYQRLKDLLKANKMLRSLPLVDSPDNMILLGSVQRSELIKLIERHIGRDRRLEVAEQWHHNDEQLEQERRHSRFEVTPTASDVLALRQRANEAMLPANKRAELIDSSKPILKKTNSLNLKTDNQSSPQSPSTSGYLSNNSNSESRLRSALQSIFKKSSELDNDVESGENYGKRVHLPADRVVDMSPEAQQHWEAEQMAQLINFSHSRVGIRIDPSPFQLVERTSLLKVHSLFSMMGVNHAYVTKIGRLVGVVSLKELRKTIEDLNNQNFNEEEQQQQQQQEQNLEPLDISQSAEVKPLLDDHPTSDEDFAIHPTVTEVKVGLIEALEESSAKQNAK</sequence>
<evidence type="ECO:0000256" key="3">
    <source>
        <dbReference type="ARBA" id="ARBA00022692"/>
    </source>
</evidence>
<dbReference type="OrthoDB" id="4564at2759"/>
<evidence type="ECO:0000256" key="7">
    <source>
        <dbReference type="ARBA" id="ARBA00023065"/>
    </source>
</evidence>
<evidence type="ECO:0000313" key="16">
    <source>
        <dbReference type="Proteomes" id="UP000007798"/>
    </source>
</evidence>